<dbReference type="GO" id="GO:0031209">
    <property type="term" value="C:SCAR complex"/>
    <property type="evidence" value="ECO:0007669"/>
    <property type="project" value="TreeGrafter"/>
</dbReference>
<dbReference type="PROSITE" id="PS50192">
    <property type="entry name" value="T_SNARE"/>
    <property type="match status" value="1"/>
</dbReference>
<keyword evidence="7" id="KW-0597">Phosphoprotein</keyword>
<evidence type="ECO:0000256" key="9">
    <source>
        <dbReference type="ARBA" id="ARBA00023212"/>
    </source>
</evidence>
<dbReference type="AlphaFoldDB" id="A0A131Y903"/>
<dbReference type="GO" id="GO:0017124">
    <property type="term" value="F:SH3 domain binding"/>
    <property type="evidence" value="ECO:0007669"/>
    <property type="project" value="TreeGrafter"/>
</dbReference>
<evidence type="ECO:0000256" key="7">
    <source>
        <dbReference type="ARBA" id="ARBA00022553"/>
    </source>
</evidence>
<dbReference type="GO" id="GO:0001764">
    <property type="term" value="P:neuron migration"/>
    <property type="evidence" value="ECO:0007669"/>
    <property type="project" value="TreeGrafter"/>
</dbReference>
<protein>
    <submittedName>
        <fullName evidence="15">Protein tyrosine kinase activator</fullName>
    </submittedName>
</protein>
<keyword evidence="6" id="KW-0963">Cytoplasm</keyword>
<organism evidence="15">
    <name type="scientific">Ixodes ricinus</name>
    <name type="common">Common tick</name>
    <name type="synonym">Acarus ricinus</name>
    <dbReference type="NCBI Taxonomy" id="34613"/>
    <lineage>
        <taxon>Eukaryota</taxon>
        <taxon>Metazoa</taxon>
        <taxon>Ecdysozoa</taxon>
        <taxon>Arthropoda</taxon>
        <taxon>Chelicerata</taxon>
        <taxon>Arachnida</taxon>
        <taxon>Acari</taxon>
        <taxon>Parasitiformes</taxon>
        <taxon>Ixodida</taxon>
        <taxon>Ixodoidea</taxon>
        <taxon>Ixodidae</taxon>
        <taxon>Ixodinae</taxon>
        <taxon>Ixodes</taxon>
    </lineage>
</organism>
<evidence type="ECO:0000256" key="8">
    <source>
        <dbReference type="ARBA" id="ARBA00023054"/>
    </source>
</evidence>
<dbReference type="Pfam" id="PF14604">
    <property type="entry name" value="SH3_9"/>
    <property type="match status" value="1"/>
</dbReference>
<feature type="compositionally biased region" description="Low complexity" evidence="12">
    <location>
        <begin position="251"/>
        <end position="260"/>
    </location>
</feature>
<sequence length="573" mass="62243">MADLMTLIQHEIPDGRQNIHDSHTNLEKVAEYCEANYFQAENKHAALEETKKYATQSLASVAYQINTLAYNLLHLLDLQTAQLSEMESHMNHIGQTVMIHKEKVARREIGVLTANKSTLRQHKILAPASQERPVKYIRRPIDYTLLDDVGYGLKAASSGNGAAAKARRVPSTQALINAGPAPTTKPPTPPQANRGVTVGSLTRTSREYRTPAPPIAPPQVPSNYAANYPLGHPRRGSGYSTLPAHGHHGSSHPGAGHQGALPPSQMTPPPSLASQPQVGMVHPMSQHTMGHHPATHHSISQMPAAQNLLAQNPGAQNSVAQNPMAQNFLAQNSMAQIPMGQNTLPHMIQNPTAKNAMAQNPMAQHSMVQNPMTQHPMVQNSMAQHPMVQNPIAQNPVTQVPMSQIPMSQIPMSQMPMSQIPMGQNPMAQHLVGARPGPNLMSTSVTDRLPEPPPPHIMSGAVAPPSDYGRHGNVSPPLPPPPPPEPLYPGNHVPPSPPAYGRQRADVEHDWVPKTYLEKVVAIYDYAADKDDELSFSENSVIYVVKKNDDGWYEGVMNGVTGLFPGNYVEPCM</sequence>
<evidence type="ECO:0000256" key="2">
    <source>
        <dbReference type="ARBA" id="ARBA00004486"/>
    </source>
</evidence>
<keyword evidence="15" id="KW-0808">Transferase</keyword>
<feature type="domain" description="SH3" evidence="13">
    <location>
        <begin position="515"/>
        <end position="573"/>
    </location>
</feature>
<feature type="compositionally biased region" description="Pro residues" evidence="12">
    <location>
        <begin position="211"/>
        <end position="220"/>
    </location>
</feature>
<evidence type="ECO:0000256" key="5">
    <source>
        <dbReference type="ARBA" id="ARBA00022443"/>
    </source>
</evidence>
<keyword evidence="5 11" id="KW-0728">SH3 domain</keyword>
<dbReference type="GO" id="GO:0030175">
    <property type="term" value="C:filopodium"/>
    <property type="evidence" value="ECO:0007669"/>
    <property type="project" value="UniProtKB-SubCell"/>
</dbReference>
<feature type="compositionally biased region" description="Pro residues" evidence="12">
    <location>
        <begin position="476"/>
        <end position="498"/>
    </location>
</feature>
<dbReference type="SMART" id="SM00326">
    <property type="entry name" value="SH3"/>
    <property type="match status" value="1"/>
</dbReference>
<evidence type="ECO:0000256" key="3">
    <source>
        <dbReference type="ARBA" id="ARBA00004510"/>
    </source>
</evidence>
<accession>A0A131Y903</accession>
<dbReference type="InterPro" id="IPR036028">
    <property type="entry name" value="SH3-like_dom_sf"/>
</dbReference>
<dbReference type="Gene3D" id="2.30.30.40">
    <property type="entry name" value="SH3 Domains"/>
    <property type="match status" value="1"/>
</dbReference>
<dbReference type="CDD" id="cd11826">
    <property type="entry name" value="SH3_Abi"/>
    <property type="match status" value="1"/>
</dbReference>
<evidence type="ECO:0000256" key="11">
    <source>
        <dbReference type="PROSITE-ProRule" id="PRU00192"/>
    </source>
</evidence>
<feature type="region of interest" description="Disordered" evidence="12">
    <location>
        <begin position="176"/>
        <end position="277"/>
    </location>
</feature>
<feature type="region of interest" description="Disordered" evidence="12">
    <location>
        <begin position="434"/>
        <end position="503"/>
    </location>
</feature>
<dbReference type="PRINTS" id="PR00452">
    <property type="entry name" value="SH3DOMAIN"/>
</dbReference>
<evidence type="ECO:0000256" key="4">
    <source>
        <dbReference type="ARBA" id="ARBA00010020"/>
    </source>
</evidence>
<keyword evidence="9" id="KW-0206">Cytoskeleton</keyword>
<evidence type="ECO:0000259" key="14">
    <source>
        <dbReference type="PROSITE" id="PS50192"/>
    </source>
</evidence>
<dbReference type="GO" id="GO:0035591">
    <property type="term" value="F:signaling adaptor activity"/>
    <property type="evidence" value="ECO:0007669"/>
    <property type="project" value="TreeGrafter"/>
</dbReference>
<dbReference type="PROSITE" id="PS50002">
    <property type="entry name" value="SH3"/>
    <property type="match status" value="1"/>
</dbReference>
<dbReference type="InterPro" id="IPR012849">
    <property type="entry name" value="Abl-interactor_HHR_dom"/>
</dbReference>
<dbReference type="Pfam" id="PF07815">
    <property type="entry name" value="Abi_HHR"/>
    <property type="match status" value="1"/>
</dbReference>
<dbReference type="PANTHER" id="PTHR10460:SF0">
    <property type="entry name" value="ABELSON INTERACTING PROTEIN, ISOFORM D"/>
    <property type="match status" value="1"/>
</dbReference>
<name>A0A131Y903_IXORI</name>
<dbReference type="InterPro" id="IPR028455">
    <property type="entry name" value="ABI3_SH3"/>
</dbReference>
<keyword evidence="8" id="KW-0175">Coiled coil</keyword>
<dbReference type="InterPro" id="IPR028457">
    <property type="entry name" value="ABI"/>
</dbReference>
<dbReference type="PANTHER" id="PTHR10460">
    <property type="entry name" value="ABL INTERACTOR FAMILY MEMBER"/>
    <property type="match status" value="1"/>
</dbReference>
<dbReference type="InterPro" id="IPR001452">
    <property type="entry name" value="SH3_domain"/>
</dbReference>
<comment type="subcellular location">
    <subcellularLocation>
        <location evidence="2">Cell projection</location>
        <location evidence="2">Filopodium</location>
    </subcellularLocation>
    <subcellularLocation>
        <location evidence="3">Cell projection</location>
        <location evidence="3">Lamellipodium</location>
    </subcellularLocation>
    <subcellularLocation>
        <location evidence="1">Cytoplasm</location>
        <location evidence="1">Cytoskeleton</location>
    </subcellularLocation>
</comment>
<evidence type="ECO:0000313" key="15">
    <source>
        <dbReference type="EMBL" id="JAP75337.1"/>
    </source>
</evidence>
<dbReference type="SUPFAM" id="SSF50044">
    <property type="entry name" value="SH3-domain"/>
    <property type="match status" value="1"/>
</dbReference>
<reference evidence="15" key="1">
    <citation type="submission" date="2016-02" db="EMBL/GenBank/DDBJ databases">
        <title>RNAseq analyses of the midgut from blood- or serum-fed Ixodes ricinus ticks.</title>
        <authorList>
            <person name="Perner J."/>
            <person name="Provaznik J."/>
            <person name="Schrenkova J."/>
            <person name="Urbanova V."/>
            <person name="Ribeiro J.M."/>
            <person name="Kopacek P."/>
        </authorList>
    </citation>
    <scope>NUCLEOTIDE SEQUENCE</scope>
    <source>
        <tissue evidence="15">Gut</tissue>
    </source>
</reference>
<feature type="domain" description="T-SNARE coiled-coil homology" evidence="14">
    <location>
        <begin position="45"/>
        <end position="107"/>
    </location>
</feature>
<dbReference type="FunFam" id="2.30.30.40:FF:000002">
    <property type="entry name" value="abl interactor 1 isoform X1"/>
    <property type="match status" value="1"/>
</dbReference>
<dbReference type="InterPro" id="IPR000727">
    <property type="entry name" value="T_SNARE_dom"/>
</dbReference>
<keyword evidence="10" id="KW-0966">Cell projection</keyword>
<evidence type="ECO:0000256" key="6">
    <source>
        <dbReference type="ARBA" id="ARBA00022490"/>
    </source>
</evidence>
<evidence type="ECO:0000259" key="13">
    <source>
        <dbReference type="PROSITE" id="PS50002"/>
    </source>
</evidence>
<keyword evidence="15" id="KW-0418">Kinase</keyword>
<dbReference type="GO" id="GO:0005856">
    <property type="term" value="C:cytoskeleton"/>
    <property type="evidence" value="ECO:0007669"/>
    <property type="project" value="UniProtKB-SubCell"/>
</dbReference>
<evidence type="ECO:0000256" key="1">
    <source>
        <dbReference type="ARBA" id="ARBA00004245"/>
    </source>
</evidence>
<dbReference type="GO" id="GO:0016301">
    <property type="term" value="F:kinase activity"/>
    <property type="evidence" value="ECO:0007669"/>
    <property type="project" value="UniProtKB-KW"/>
</dbReference>
<evidence type="ECO:0000256" key="10">
    <source>
        <dbReference type="ARBA" id="ARBA00023273"/>
    </source>
</evidence>
<dbReference type="Gene3D" id="6.10.140.1620">
    <property type="match status" value="1"/>
</dbReference>
<comment type="similarity">
    <text evidence="4">Belongs to the ABI family.</text>
</comment>
<dbReference type="GO" id="GO:0030027">
    <property type="term" value="C:lamellipodium"/>
    <property type="evidence" value="ECO:0007669"/>
    <property type="project" value="UniProtKB-SubCell"/>
</dbReference>
<evidence type="ECO:0000256" key="12">
    <source>
        <dbReference type="SAM" id="MobiDB-lite"/>
    </source>
</evidence>
<dbReference type="EMBL" id="GEFM01000459">
    <property type="protein sequence ID" value="JAP75337.1"/>
    <property type="molecule type" value="mRNA"/>
</dbReference>
<proteinExistence type="evidence at transcript level"/>